<comment type="caution">
    <text evidence="1">The sequence shown here is derived from an EMBL/GenBank/DDBJ whole genome shotgun (WGS) entry which is preliminary data.</text>
</comment>
<proteinExistence type="predicted"/>
<name>A0AAN8V943_9MAGN</name>
<evidence type="ECO:0000313" key="1">
    <source>
        <dbReference type="EMBL" id="KAK6922887.1"/>
    </source>
</evidence>
<sequence>MASLLEISSSKVTSSSWPVDDALLCCCSHLPLYYAFGLHPPEAQSPSRLHQVRVKSEDSQLDPGNRRELLAYLAL</sequence>
<protein>
    <submittedName>
        <fullName evidence="1">Uncharacterized protein</fullName>
    </submittedName>
</protein>
<keyword evidence="2" id="KW-1185">Reference proteome</keyword>
<evidence type="ECO:0000313" key="2">
    <source>
        <dbReference type="Proteomes" id="UP001370490"/>
    </source>
</evidence>
<reference evidence="1 2" key="1">
    <citation type="submission" date="2023-12" db="EMBL/GenBank/DDBJ databases">
        <title>A high-quality genome assembly for Dillenia turbinata (Dilleniales).</title>
        <authorList>
            <person name="Chanderbali A."/>
        </authorList>
    </citation>
    <scope>NUCLEOTIDE SEQUENCE [LARGE SCALE GENOMIC DNA]</scope>
    <source>
        <strain evidence="1">LSX21</strain>
        <tissue evidence="1">Leaf</tissue>
    </source>
</reference>
<dbReference type="AlphaFoldDB" id="A0AAN8V943"/>
<dbReference type="Proteomes" id="UP001370490">
    <property type="component" value="Unassembled WGS sequence"/>
</dbReference>
<gene>
    <name evidence="1" type="ORF">RJ641_011191</name>
</gene>
<dbReference type="EMBL" id="JBAMMX010000018">
    <property type="protein sequence ID" value="KAK6922887.1"/>
    <property type="molecule type" value="Genomic_DNA"/>
</dbReference>
<accession>A0AAN8V943</accession>
<organism evidence="1 2">
    <name type="scientific">Dillenia turbinata</name>
    <dbReference type="NCBI Taxonomy" id="194707"/>
    <lineage>
        <taxon>Eukaryota</taxon>
        <taxon>Viridiplantae</taxon>
        <taxon>Streptophyta</taxon>
        <taxon>Embryophyta</taxon>
        <taxon>Tracheophyta</taxon>
        <taxon>Spermatophyta</taxon>
        <taxon>Magnoliopsida</taxon>
        <taxon>eudicotyledons</taxon>
        <taxon>Gunneridae</taxon>
        <taxon>Pentapetalae</taxon>
        <taxon>Dilleniales</taxon>
        <taxon>Dilleniaceae</taxon>
        <taxon>Dillenia</taxon>
    </lineage>
</organism>